<keyword evidence="3" id="KW-1185">Reference proteome</keyword>
<organism evidence="2 3">
    <name type="scientific">Negadavirga shengliensis</name>
    <dbReference type="NCBI Taxonomy" id="1389218"/>
    <lineage>
        <taxon>Bacteria</taxon>
        <taxon>Pseudomonadati</taxon>
        <taxon>Bacteroidota</taxon>
        <taxon>Cytophagia</taxon>
        <taxon>Cytophagales</taxon>
        <taxon>Cyclobacteriaceae</taxon>
        <taxon>Negadavirga</taxon>
    </lineage>
</organism>
<gene>
    <name evidence="2" type="ORF">ACFPFU_07310</name>
</gene>
<dbReference type="InterPro" id="IPR002220">
    <property type="entry name" value="DapA-like"/>
</dbReference>
<dbReference type="InterPro" id="IPR013785">
    <property type="entry name" value="Aldolase_TIM"/>
</dbReference>
<comment type="caution">
    <text evidence="2">The sequence shown here is derived from an EMBL/GenBank/DDBJ whole genome shotgun (WGS) entry which is preliminary data.</text>
</comment>
<dbReference type="CDD" id="cd00408">
    <property type="entry name" value="DHDPS-like"/>
    <property type="match status" value="1"/>
</dbReference>
<evidence type="ECO:0000313" key="3">
    <source>
        <dbReference type="Proteomes" id="UP001595818"/>
    </source>
</evidence>
<evidence type="ECO:0000313" key="2">
    <source>
        <dbReference type="EMBL" id="MFC4871489.1"/>
    </source>
</evidence>
<dbReference type="Gene3D" id="3.20.20.70">
    <property type="entry name" value="Aldolase class I"/>
    <property type="match status" value="1"/>
</dbReference>
<dbReference type="RefSeq" id="WP_377062999.1">
    <property type="nucleotide sequence ID" value="NZ_JBHSJJ010000003.1"/>
</dbReference>
<dbReference type="PANTHER" id="PTHR42849:SF1">
    <property type="entry name" value="N-ACETYLNEURAMINATE LYASE"/>
    <property type="match status" value="1"/>
</dbReference>
<keyword evidence="1" id="KW-0456">Lyase</keyword>
<accession>A0ABV9SYM4</accession>
<name>A0ABV9SYM4_9BACT</name>
<protein>
    <submittedName>
        <fullName evidence="2">Dihydrodipicolinate synthase family protein</fullName>
    </submittedName>
</protein>
<dbReference type="Proteomes" id="UP001595818">
    <property type="component" value="Unassembled WGS sequence"/>
</dbReference>
<dbReference type="EMBL" id="JBHSJJ010000003">
    <property type="protein sequence ID" value="MFC4871489.1"/>
    <property type="molecule type" value="Genomic_DNA"/>
</dbReference>
<dbReference type="Pfam" id="PF00701">
    <property type="entry name" value="DHDPS"/>
    <property type="match status" value="1"/>
</dbReference>
<dbReference type="PANTHER" id="PTHR42849">
    <property type="entry name" value="N-ACETYLNEURAMINATE LYASE"/>
    <property type="match status" value="1"/>
</dbReference>
<dbReference type="SUPFAM" id="SSF51569">
    <property type="entry name" value="Aldolase"/>
    <property type="match status" value="1"/>
</dbReference>
<evidence type="ECO:0000256" key="1">
    <source>
        <dbReference type="ARBA" id="ARBA00023239"/>
    </source>
</evidence>
<proteinExistence type="predicted"/>
<sequence>MIPLKAQEIYGTWATLFLPVREDESIDYALLEDEIEHLLQSGVNGIYTNGTAGEFYNQTEDEFDQLHDLLSRKCEEAQVPFQIGCGHMSPVISLERVKRAKSWKPSAIQVILPDWNPPSSKETLIFLEKLAAWADPVGLVLYNPPHAKRVLLPHDFEKILDAGIPLVGCKVAGGDDNWYKAMNGVLRNISVFVAGHKLATGIQQGAHGSYSNVACLNPTAAQLWYGMMLKNADAAVSMEKRIQSFFQDSILPYITDYGYSNTAVDKFLARIGGWCRIETRLKWPYRGIPESDVDKVRKEAKEIIPEFIL</sequence>
<reference evidence="3" key="1">
    <citation type="journal article" date="2019" name="Int. J. Syst. Evol. Microbiol.">
        <title>The Global Catalogue of Microorganisms (GCM) 10K type strain sequencing project: providing services to taxonomists for standard genome sequencing and annotation.</title>
        <authorList>
            <consortium name="The Broad Institute Genomics Platform"/>
            <consortium name="The Broad Institute Genome Sequencing Center for Infectious Disease"/>
            <person name="Wu L."/>
            <person name="Ma J."/>
        </authorList>
    </citation>
    <scope>NUCLEOTIDE SEQUENCE [LARGE SCALE GENOMIC DNA]</scope>
    <source>
        <strain evidence="3">CGMCC 4.7466</strain>
    </source>
</reference>
<dbReference type="SMART" id="SM01130">
    <property type="entry name" value="DHDPS"/>
    <property type="match status" value="1"/>
</dbReference>